<protein>
    <submittedName>
        <fullName evidence="3">Uncharacterized protein</fullName>
    </submittedName>
</protein>
<name>A0A3N4KA59_9PEZI</name>
<evidence type="ECO:0000313" key="4">
    <source>
        <dbReference type="Proteomes" id="UP000277580"/>
    </source>
</evidence>
<evidence type="ECO:0000313" key="3">
    <source>
        <dbReference type="EMBL" id="RPB07394.1"/>
    </source>
</evidence>
<keyword evidence="2" id="KW-0472">Membrane</keyword>
<reference evidence="3 4" key="1">
    <citation type="journal article" date="2018" name="Nat. Ecol. Evol.">
        <title>Pezizomycetes genomes reveal the molecular basis of ectomycorrhizal truffle lifestyle.</title>
        <authorList>
            <person name="Murat C."/>
            <person name="Payen T."/>
            <person name="Noel B."/>
            <person name="Kuo A."/>
            <person name="Morin E."/>
            <person name="Chen J."/>
            <person name="Kohler A."/>
            <person name="Krizsan K."/>
            <person name="Balestrini R."/>
            <person name="Da Silva C."/>
            <person name="Montanini B."/>
            <person name="Hainaut M."/>
            <person name="Levati E."/>
            <person name="Barry K.W."/>
            <person name="Belfiori B."/>
            <person name="Cichocki N."/>
            <person name="Clum A."/>
            <person name="Dockter R.B."/>
            <person name="Fauchery L."/>
            <person name="Guy J."/>
            <person name="Iotti M."/>
            <person name="Le Tacon F."/>
            <person name="Lindquist E.A."/>
            <person name="Lipzen A."/>
            <person name="Malagnac F."/>
            <person name="Mello A."/>
            <person name="Molinier V."/>
            <person name="Miyauchi S."/>
            <person name="Poulain J."/>
            <person name="Riccioni C."/>
            <person name="Rubini A."/>
            <person name="Sitrit Y."/>
            <person name="Splivallo R."/>
            <person name="Traeger S."/>
            <person name="Wang M."/>
            <person name="Zifcakova L."/>
            <person name="Wipf D."/>
            <person name="Zambonelli A."/>
            <person name="Paolocci F."/>
            <person name="Nowrousian M."/>
            <person name="Ottonello S."/>
            <person name="Baldrian P."/>
            <person name="Spatafora J.W."/>
            <person name="Henrissat B."/>
            <person name="Nagy L.G."/>
            <person name="Aury J.M."/>
            <person name="Wincker P."/>
            <person name="Grigoriev I.V."/>
            <person name="Bonfante P."/>
            <person name="Martin F.M."/>
        </authorList>
    </citation>
    <scope>NUCLEOTIDE SEQUENCE [LARGE SCALE GENOMIC DNA]</scope>
    <source>
        <strain evidence="3 4">CCBAS932</strain>
    </source>
</reference>
<dbReference type="InParanoid" id="A0A3N4KA59"/>
<feature type="transmembrane region" description="Helical" evidence="2">
    <location>
        <begin position="42"/>
        <end position="63"/>
    </location>
</feature>
<organism evidence="3 4">
    <name type="scientific">Morchella conica CCBAS932</name>
    <dbReference type="NCBI Taxonomy" id="1392247"/>
    <lineage>
        <taxon>Eukaryota</taxon>
        <taxon>Fungi</taxon>
        <taxon>Dikarya</taxon>
        <taxon>Ascomycota</taxon>
        <taxon>Pezizomycotina</taxon>
        <taxon>Pezizomycetes</taxon>
        <taxon>Pezizales</taxon>
        <taxon>Morchellaceae</taxon>
        <taxon>Morchella</taxon>
    </lineage>
</organism>
<accession>A0A3N4KA59</accession>
<keyword evidence="2" id="KW-0812">Transmembrane</keyword>
<keyword evidence="2" id="KW-1133">Transmembrane helix</keyword>
<dbReference type="AlphaFoldDB" id="A0A3N4KA59"/>
<evidence type="ECO:0000256" key="2">
    <source>
        <dbReference type="SAM" id="Phobius"/>
    </source>
</evidence>
<dbReference type="EMBL" id="ML119184">
    <property type="protein sequence ID" value="RPB07394.1"/>
    <property type="molecule type" value="Genomic_DNA"/>
</dbReference>
<dbReference type="OrthoDB" id="194358at2759"/>
<proteinExistence type="predicted"/>
<sequence length="203" mass="22142">MVLDLSNLSTNIISGLGPLLALFGEQVAKQFMSESTGFSDNILFAMAPIGIITASVGAIRIGGPNWMKAVIGRARENRAIAEIELMSSTSHEVCELWNGQQIVRIMGAPPIRELICITLNGGTEKLYTLKEARTEGDSAVLRKKTGDKFQRLNGRIGHSISSFLLLLVGHHEKAALANLEDGRKPISPLNSRNKRLAKPQIYH</sequence>
<keyword evidence="4" id="KW-1185">Reference proteome</keyword>
<dbReference type="Proteomes" id="UP000277580">
    <property type="component" value="Unassembled WGS sequence"/>
</dbReference>
<feature type="region of interest" description="Disordered" evidence="1">
    <location>
        <begin position="182"/>
        <end position="203"/>
    </location>
</feature>
<gene>
    <name evidence="3" type="ORF">P167DRAFT_609482</name>
</gene>
<evidence type="ECO:0000256" key="1">
    <source>
        <dbReference type="SAM" id="MobiDB-lite"/>
    </source>
</evidence>